<dbReference type="RefSeq" id="WP_345233110.1">
    <property type="nucleotide sequence ID" value="NZ_BAABIQ010000041.1"/>
</dbReference>
<keyword evidence="5" id="KW-0106">Calcium</keyword>
<dbReference type="PIRSF" id="PIRSF005096">
    <property type="entry name" value="GALM"/>
    <property type="match status" value="1"/>
</dbReference>
<keyword evidence="7 8" id="KW-0119">Carbohydrate metabolism</keyword>
<comment type="similarity">
    <text evidence="3 8">Belongs to the aldose epimerase family.</text>
</comment>
<dbReference type="PROSITE" id="PS51257">
    <property type="entry name" value="PROKAR_LIPOPROTEIN"/>
    <property type="match status" value="1"/>
</dbReference>
<dbReference type="PANTHER" id="PTHR10091:SF0">
    <property type="entry name" value="GALACTOSE MUTAROTASE"/>
    <property type="match status" value="1"/>
</dbReference>
<dbReference type="EC" id="5.1.3.3" evidence="8"/>
<evidence type="ECO:0000256" key="4">
    <source>
        <dbReference type="ARBA" id="ARBA00011245"/>
    </source>
</evidence>
<dbReference type="InterPro" id="IPR011013">
    <property type="entry name" value="Gal_mutarotase_sf_dom"/>
</dbReference>
<evidence type="ECO:0000313" key="11">
    <source>
        <dbReference type="Proteomes" id="UP001501411"/>
    </source>
</evidence>
<evidence type="ECO:0000256" key="9">
    <source>
        <dbReference type="SAM" id="SignalP"/>
    </source>
</evidence>
<comment type="cofactor">
    <cofactor evidence="1">
        <name>Ca(2+)</name>
        <dbReference type="ChEBI" id="CHEBI:29108"/>
    </cofactor>
</comment>
<dbReference type="SUPFAM" id="SSF74650">
    <property type="entry name" value="Galactose mutarotase-like"/>
    <property type="match status" value="1"/>
</dbReference>
<protein>
    <recommendedName>
        <fullName evidence="8">Aldose 1-epimerase</fullName>
        <ecNumber evidence="8">5.1.3.3</ecNumber>
    </recommendedName>
</protein>
<dbReference type="CDD" id="cd09019">
    <property type="entry name" value="galactose_mutarotase_like"/>
    <property type="match status" value="1"/>
</dbReference>
<comment type="caution">
    <text evidence="10">The sequence shown here is derived from an EMBL/GenBank/DDBJ whole genome shotgun (WGS) entry which is preliminary data.</text>
</comment>
<accession>A0ABP9BV09</accession>
<reference evidence="11" key="1">
    <citation type="journal article" date="2019" name="Int. J. Syst. Evol. Microbiol.">
        <title>The Global Catalogue of Microorganisms (GCM) 10K type strain sequencing project: providing services to taxonomists for standard genome sequencing and annotation.</title>
        <authorList>
            <consortium name="The Broad Institute Genomics Platform"/>
            <consortium name="The Broad Institute Genome Sequencing Center for Infectious Disease"/>
            <person name="Wu L."/>
            <person name="Ma J."/>
        </authorList>
    </citation>
    <scope>NUCLEOTIDE SEQUENCE [LARGE SCALE GENOMIC DNA]</scope>
    <source>
        <strain evidence="11">JCM 18200</strain>
    </source>
</reference>
<name>A0ABP9BV09_9SPHI</name>
<proteinExistence type="inferred from homology"/>
<keyword evidence="9" id="KW-0732">Signal</keyword>
<evidence type="ECO:0000256" key="5">
    <source>
        <dbReference type="ARBA" id="ARBA00022837"/>
    </source>
</evidence>
<keyword evidence="6 8" id="KW-0413">Isomerase</keyword>
<evidence type="ECO:0000256" key="1">
    <source>
        <dbReference type="ARBA" id="ARBA00001913"/>
    </source>
</evidence>
<gene>
    <name evidence="10" type="ORF">GCM10023231_32070</name>
</gene>
<dbReference type="InterPro" id="IPR008183">
    <property type="entry name" value="Aldose_1/G6P_1-epimerase"/>
</dbReference>
<dbReference type="EMBL" id="BAABIQ010000041">
    <property type="protein sequence ID" value="GAA4800879.1"/>
    <property type="molecule type" value="Genomic_DNA"/>
</dbReference>
<dbReference type="InterPro" id="IPR014718">
    <property type="entry name" value="GH-type_carb-bd"/>
</dbReference>
<evidence type="ECO:0000256" key="3">
    <source>
        <dbReference type="ARBA" id="ARBA00006206"/>
    </source>
</evidence>
<dbReference type="NCBIfam" id="NF008277">
    <property type="entry name" value="PRK11055.1"/>
    <property type="match status" value="1"/>
</dbReference>
<dbReference type="Proteomes" id="UP001501411">
    <property type="component" value="Unassembled WGS sequence"/>
</dbReference>
<feature type="signal peptide" evidence="9">
    <location>
        <begin position="1"/>
        <end position="20"/>
    </location>
</feature>
<evidence type="ECO:0000256" key="2">
    <source>
        <dbReference type="ARBA" id="ARBA00005028"/>
    </source>
</evidence>
<evidence type="ECO:0000256" key="7">
    <source>
        <dbReference type="ARBA" id="ARBA00023277"/>
    </source>
</evidence>
<keyword evidence="11" id="KW-1185">Reference proteome</keyword>
<feature type="chain" id="PRO_5046697518" description="Aldose 1-epimerase" evidence="9">
    <location>
        <begin position="21"/>
        <end position="382"/>
    </location>
</feature>
<comment type="pathway">
    <text evidence="2 8">Carbohydrate metabolism; hexose metabolism.</text>
</comment>
<evidence type="ECO:0000256" key="8">
    <source>
        <dbReference type="PIRNR" id="PIRNR005096"/>
    </source>
</evidence>
<dbReference type="Gene3D" id="2.70.98.10">
    <property type="match status" value="1"/>
</dbReference>
<sequence>MNTQKIHISLLFVSLGILFACSPSPNKERTQSGLLRKDFQTIVHGDSTDLFILRNTQGMEACITNYGARLVSLIVPDKNGKATDVVLGFNRIADYLAQPSSFGATMGRVTNRIGYGKFVLDNDTIMIDKNNGEHAIHGGSAGWRGQVFAADQPNDSTLQLSYQSPDGESGFPGNVQAQVTYTLTHDGALAIHYHATTDKKTVINLTNHSFFNLSGNPEQSALNDILYVNGDTYTPLDSNLIPTGEIASVAHTPFDFRQPLVIQTGMDRDPKHQQLQFVGGLDHNWVLNTKGDTSILAASLREPNNGITLSVYTNEPGIQVYTSNSLDGSQLGKGGKALKQFSAVCLETQHYPDAPNKPDWPSTILAPGSTYQSTCIYRFTIE</sequence>
<dbReference type="PANTHER" id="PTHR10091">
    <property type="entry name" value="ALDOSE-1-EPIMERASE"/>
    <property type="match status" value="1"/>
</dbReference>
<evidence type="ECO:0000313" key="10">
    <source>
        <dbReference type="EMBL" id="GAA4800879.1"/>
    </source>
</evidence>
<dbReference type="Pfam" id="PF01263">
    <property type="entry name" value="Aldose_epim"/>
    <property type="match status" value="1"/>
</dbReference>
<evidence type="ECO:0000256" key="6">
    <source>
        <dbReference type="ARBA" id="ARBA00023235"/>
    </source>
</evidence>
<dbReference type="InterPro" id="IPR047215">
    <property type="entry name" value="Galactose_mutarotase-like"/>
</dbReference>
<comment type="catalytic activity">
    <reaction evidence="8">
        <text>alpha-D-glucose = beta-D-glucose</text>
        <dbReference type="Rhea" id="RHEA:10264"/>
        <dbReference type="ChEBI" id="CHEBI:15903"/>
        <dbReference type="ChEBI" id="CHEBI:17925"/>
        <dbReference type="EC" id="5.1.3.3"/>
    </reaction>
</comment>
<dbReference type="InterPro" id="IPR015443">
    <property type="entry name" value="Aldose_1-epimerase"/>
</dbReference>
<organism evidence="10 11">
    <name type="scientific">Olivibacter ginsenosidimutans</name>
    <dbReference type="NCBI Taxonomy" id="1176537"/>
    <lineage>
        <taxon>Bacteria</taxon>
        <taxon>Pseudomonadati</taxon>
        <taxon>Bacteroidota</taxon>
        <taxon>Sphingobacteriia</taxon>
        <taxon>Sphingobacteriales</taxon>
        <taxon>Sphingobacteriaceae</taxon>
        <taxon>Olivibacter</taxon>
    </lineage>
</organism>
<comment type="subunit">
    <text evidence="4">Monomer.</text>
</comment>